<evidence type="ECO:0000313" key="3">
    <source>
        <dbReference type="Proteomes" id="UP000479710"/>
    </source>
</evidence>
<keyword evidence="3" id="KW-1185">Reference proteome</keyword>
<gene>
    <name evidence="2" type="ORF">E2562_012235</name>
</gene>
<dbReference type="AlphaFoldDB" id="A0A6G1D2U1"/>
<sequence length="93" mass="9417">MACGLRAAGGQGKRGARVGRPRRGGARVAAAAVKRVGSGLLADRRGWAQNVGIVVVQKLARAETETAVRRLGGNGIRFTAATNTGGPVASRPA</sequence>
<evidence type="ECO:0000313" key="2">
    <source>
        <dbReference type="EMBL" id="KAF0906657.1"/>
    </source>
</evidence>
<dbReference type="EMBL" id="SPHZ02000007">
    <property type="protein sequence ID" value="KAF0906657.1"/>
    <property type="molecule type" value="Genomic_DNA"/>
</dbReference>
<comment type="caution">
    <text evidence="2">The sequence shown here is derived from an EMBL/GenBank/DDBJ whole genome shotgun (WGS) entry which is preliminary data.</text>
</comment>
<feature type="compositionally biased region" description="Basic residues" evidence="1">
    <location>
        <begin position="14"/>
        <end position="24"/>
    </location>
</feature>
<proteinExistence type="predicted"/>
<accession>A0A6G1D2U1</accession>
<evidence type="ECO:0000256" key="1">
    <source>
        <dbReference type="SAM" id="MobiDB-lite"/>
    </source>
</evidence>
<reference evidence="2 3" key="1">
    <citation type="submission" date="2019-11" db="EMBL/GenBank/DDBJ databases">
        <title>Whole genome sequence of Oryza granulata.</title>
        <authorList>
            <person name="Li W."/>
        </authorList>
    </citation>
    <scope>NUCLEOTIDE SEQUENCE [LARGE SCALE GENOMIC DNA]</scope>
    <source>
        <strain evidence="3">cv. Menghai</strain>
        <tissue evidence="2">Leaf</tissue>
    </source>
</reference>
<organism evidence="2 3">
    <name type="scientific">Oryza meyeriana var. granulata</name>
    <dbReference type="NCBI Taxonomy" id="110450"/>
    <lineage>
        <taxon>Eukaryota</taxon>
        <taxon>Viridiplantae</taxon>
        <taxon>Streptophyta</taxon>
        <taxon>Embryophyta</taxon>
        <taxon>Tracheophyta</taxon>
        <taxon>Spermatophyta</taxon>
        <taxon>Magnoliopsida</taxon>
        <taxon>Liliopsida</taxon>
        <taxon>Poales</taxon>
        <taxon>Poaceae</taxon>
        <taxon>BOP clade</taxon>
        <taxon>Oryzoideae</taxon>
        <taxon>Oryzeae</taxon>
        <taxon>Oryzinae</taxon>
        <taxon>Oryza</taxon>
        <taxon>Oryza meyeriana</taxon>
    </lineage>
</organism>
<dbReference type="Proteomes" id="UP000479710">
    <property type="component" value="Unassembled WGS sequence"/>
</dbReference>
<protein>
    <submittedName>
        <fullName evidence="2">Uncharacterized protein</fullName>
    </submittedName>
</protein>
<feature type="region of interest" description="Disordered" evidence="1">
    <location>
        <begin position="1"/>
        <end position="24"/>
    </location>
</feature>
<name>A0A6G1D2U1_9ORYZ</name>